<comment type="caution">
    <text evidence="1">The sequence shown here is derived from an EMBL/GenBank/DDBJ whole genome shotgun (WGS) entry which is preliminary data.</text>
</comment>
<organism evidence="1 2">
    <name type="scientific">Glutamicibacter ardleyensis</name>
    <dbReference type="NCBI Taxonomy" id="225894"/>
    <lineage>
        <taxon>Bacteria</taxon>
        <taxon>Bacillati</taxon>
        <taxon>Actinomycetota</taxon>
        <taxon>Actinomycetes</taxon>
        <taxon>Micrococcales</taxon>
        <taxon>Micrococcaceae</taxon>
        <taxon>Glutamicibacter</taxon>
    </lineage>
</organism>
<keyword evidence="2" id="KW-1185">Reference proteome</keyword>
<accession>A0ABQ2DC36</accession>
<dbReference type="RefSeq" id="WP_188683600.1">
    <property type="nucleotide sequence ID" value="NZ_BMKX01000001.1"/>
</dbReference>
<protein>
    <submittedName>
        <fullName evidence="1">Uncharacterized protein</fullName>
    </submittedName>
</protein>
<dbReference type="EMBL" id="BMKX01000001">
    <property type="protein sequence ID" value="GGJ50556.1"/>
    <property type="molecule type" value="Genomic_DNA"/>
</dbReference>
<evidence type="ECO:0000313" key="1">
    <source>
        <dbReference type="EMBL" id="GGJ50556.1"/>
    </source>
</evidence>
<proteinExistence type="predicted"/>
<sequence>MNELVLRTIVDAQYAESILQAKAPGMKVISATQRHHPFAGFVFDVPQLAGRVGRTHTLVDYFSGKAFISGPWQAADPSDSIGFKPVLDPQWNTIDFDSARQKAKALLATAALRRARLAWKGGVREQRSVGKVWKPNWVLEAQLDGKSYRIMVDGLNGGYFFIGS</sequence>
<evidence type="ECO:0000313" key="2">
    <source>
        <dbReference type="Proteomes" id="UP000606115"/>
    </source>
</evidence>
<dbReference type="Proteomes" id="UP000606115">
    <property type="component" value="Unassembled WGS sequence"/>
</dbReference>
<reference evidence="2" key="1">
    <citation type="journal article" date="2019" name="Int. J. Syst. Evol. Microbiol.">
        <title>The Global Catalogue of Microorganisms (GCM) 10K type strain sequencing project: providing services to taxonomists for standard genome sequencing and annotation.</title>
        <authorList>
            <consortium name="The Broad Institute Genomics Platform"/>
            <consortium name="The Broad Institute Genome Sequencing Center for Infectious Disease"/>
            <person name="Wu L."/>
            <person name="Ma J."/>
        </authorList>
    </citation>
    <scope>NUCLEOTIDE SEQUENCE [LARGE SCALE GENOMIC DNA]</scope>
    <source>
        <strain evidence="2">CGMCC 1.3685</strain>
    </source>
</reference>
<name>A0ABQ2DC36_9MICC</name>
<dbReference type="GeneID" id="303303032"/>
<gene>
    <name evidence="1" type="ORF">GCM10007173_06350</name>
</gene>